<dbReference type="HOGENOM" id="CLU_1297687_0_0_11"/>
<feature type="transmembrane region" description="Helical" evidence="1">
    <location>
        <begin position="106"/>
        <end position="127"/>
    </location>
</feature>
<dbReference type="KEGG" id="jde:Jden_2482"/>
<dbReference type="EMBL" id="CP001706">
    <property type="protein sequence ID" value="ACV10114.1"/>
    <property type="molecule type" value="Genomic_DNA"/>
</dbReference>
<dbReference type="eggNOG" id="ENOG5033HMB">
    <property type="taxonomic scope" value="Bacteria"/>
</dbReference>
<name>C7R366_JONDD</name>
<reference evidence="2 3" key="1">
    <citation type="journal article" date="2009" name="Stand. Genomic Sci.">
        <title>Complete genome sequence of Jonesia denitrificans type strain (Prevot 55134).</title>
        <authorList>
            <person name="Pukall R."/>
            <person name="Gehrich-Schroter G."/>
            <person name="Lapidus A."/>
            <person name="Nolan M."/>
            <person name="Glavina Del Rio T."/>
            <person name="Lucas S."/>
            <person name="Chen F."/>
            <person name="Tice H."/>
            <person name="Pitluck S."/>
            <person name="Cheng J.F."/>
            <person name="Copeland A."/>
            <person name="Saunders E."/>
            <person name="Brettin T."/>
            <person name="Detter J.C."/>
            <person name="Bruce D."/>
            <person name="Goodwin L."/>
            <person name="Pati A."/>
            <person name="Ivanova N."/>
            <person name="Mavromatis K."/>
            <person name="Ovchinnikova G."/>
            <person name="Chen A."/>
            <person name="Palaniappan K."/>
            <person name="Land M."/>
            <person name="Hauser L."/>
            <person name="Chang Y.J."/>
            <person name="Jeffries C.D."/>
            <person name="Chain P."/>
            <person name="Goker M."/>
            <person name="Bristow J."/>
            <person name="Eisen J.A."/>
            <person name="Markowitz V."/>
            <person name="Hugenholtz P."/>
            <person name="Kyrpides N.C."/>
            <person name="Klenk H.P."/>
            <person name="Han C."/>
        </authorList>
    </citation>
    <scope>NUCLEOTIDE SEQUENCE [LARGE SCALE GENOMIC DNA]</scope>
    <source>
        <strain evidence="3">ATCC 14870 / DSM 20603 / BCRC 15368 / CIP 55.134 / JCM 11481 / NBRC 15587 / NCTC 10816 / Prevot 55134</strain>
    </source>
</reference>
<dbReference type="RefSeq" id="WP_015772725.1">
    <property type="nucleotide sequence ID" value="NC_013174.1"/>
</dbReference>
<keyword evidence="3" id="KW-1185">Reference proteome</keyword>
<feature type="transmembrane region" description="Helical" evidence="1">
    <location>
        <begin position="139"/>
        <end position="157"/>
    </location>
</feature>
<evidence type="ECO:0000313" key="3">
    <source>
        <dbReference type="Proteomes" id="UP000000628"/>
    </source>
</evidence>
<dbReference type="AlphaFoldDB" id="C7R366"/>
<keyword evidence="1" id="KW-0812">Transmembrane</keyword>
<dbReference type="Proteomes" id="UP000000628">
    <property type="component" value="Chromosome"/>
</dbReference>
<evidence type="ECO:0000313" key="2">
    <source>
        <dbReference type="EMBL" id="ACV10114.1"/>
    </source>
</evidence>
<organism evidence="2 3">
    <name type="scientific">Jonesia denitrificans (strain ATCC 14870 / DSM 20603 / BCRC 15368 / CIP 55.134 / JCM 11481 / NBRC 15587 / NCTC 10816 / Prevot 55134)</name>
    <name type="common">Listeria denitrificans</name>
    <dbReference type="NCBI Taxonomy" id="471856"/>
    <lineage>
        <taxon>Bacteria</taxon>
        <taxon>Bacillati</taxon>
        <taxon>Actinomycetota</taxon>
        <taxon>Actinomycetes</taxon>
        <taxon>Micrococcales</taxon>
        <taxon>Jonesiaceae</taxon>
        <taxon>Jonesia</taxon>
    </lineage>
</organism>
<proteinExistence type="predicted"/>
<evidence type="ECO:0008006" key="4">
    <source>
        <dbReference type="Google" id="ProtNLM"/>
    </source>
</evidence>
<gene>
    <name evidence="2" type="ordered locus">Jden_2482</name>
</gene>
<keyword evidence="1" id="KW-1133">Transmembrane helix</keyword>
<dbReference type="STRING" id="471856.Jden_2482"/>
<evidence type="ECO:0000256" key="1">
    <source>
        <dbReference type="SAM" id="Phobius"/>
    </source>
</evidence>
<protein>
    <recommendedName>
        <fullName evidence="4">DUF2975 domain-containing protein</fullName>
    </recommendedName>
</protein>
<sequence length="213" mass="21856">MSDTPRTSKGSVRHALGLDRGDRAAAWLIVALLAAAIVGSAVFAVTRIVTIAQGVDVPVTLDIAPISADVPIAGDGTTIPADVHSVEVTVPELTSSAQAALTTQTALLTAVNIILLGCMGLFTITIIRGHAFAKGNVAIMWSAASTLIAGWVVGLVTDNWVAASVLEALGISDPASITVTFQFVPLLAAIIISFVAAAMSYGRRIEKDVDGLV</sequence>
<keyword evidence="1" id="KW-0472">Membrane</keyword>
<feature type="transmembrane region" description="Helical" evidence="1">
    <location>
        <begin position="177"/>
        <end position="198"/>
    </location>
</feature>
<feature type="transmembrane region" description="Helical" evidence="1">
    <location>
        <begin position="24"/>
        <end position="45"/>
    </location>
</feature>
<accession>C7R366</accession>